<comment type="subcellular location">
    <subcellularLocation>
        <location evidence="1">Mitochondrion membrane</location>
    </subcellularLocation>
</comment>
<keyword evidence="5" id="KW-0375">Hydrogen ion transport</keyword>
<evidence type="ECO:0000256" key="7">
    <source>
        <dbReference type="ARBA" id="ARBA00023128"/>
    </source>
</evidence>
<dbReference type="EMBL" id="JBBWWR010000016">
    <property type="protein sequence ID" value="KAK8947742.1"/>
    <property type="molecule type" value="Genomic_DNA"/>
</dbReference>
<evidence type="ECO:0000256" key="5">
    <source>
        <dbReference type="ARBA" id="ARBA00022781"/>
    </source>
</evidence>
<dbReference type="PANTHER" id="PTHR12386">
    <property type="entry name" value="ATP SYNTHASE SUBUNIT"/>
    <property type="match status" value="1"/>
</dbReference>
<proteinExistence type="inferred from homology"/>
<comment type="caution">
    <text evidence="10">The sequence shown here is derived from an EMBL/GenBank/DDBJ whole genome shotgun (WGS) entry which is preliminary data.</text>
</comment>
<evidence type="ECO:0000256" key="2">
    <source>
        <dbReference type="ARBA" id="ARBA00005699"/>
    </source>
</evidence>
<evidence type="ECO:0000313" key="10">
    <source>
        <dbReference type="EMBL" id="KAK8947742.1"/>
    </source>
</evidence>
<organism evidence="10 11">
    <name type="scientific">Platanthera guangdongensis</name>
    <dbReference type="NCBI Taxonomy" id="2320717"/>
    <lineage>
        <taxon>Eukaryota</taxon>
        <taxon>Viridiplantae</taxon>
        <taxon>Streptophyta</taxon>
        <taxon>Embryophyta</taxon>
        <taxon>Tracheophyta</taxon>
        <taxon>Spermatophyta</taxon>
        <taxon>Magnoliopsida</taxon>
        <taxon>Liliopsida</taxon>
        <taxon>Asparagales</taxon>
        <taxon>Orchidaceae</taxon>
        <taxon>Orchidoideae</taxon>
        <taxon>Orchideae</taxon>
        <taxon>Orchidinae</taxon>
        <taxon>Platanthera</taxon>
    </lineage>
</organism>
<name>A0ABR2LQD5_9ASPA</name>
<dbReference type="Pfam" id="PF04718">
    <property type="entry name" value="ATP-synt_G"/>
    <property type="match status" value="1"/>
</dbReference>
<evidence type="ECO:0000256" key="1">
    <source>
        <dbReference type="ARBA" id="ARBA00004325"/>
    </source>
</evidence>
<dbReference type="InterPro" id="IPR006808">
    <property type="entry name" value="ATP_synth_F0_gsu_mt"/>
</dbReference>
<dbReference type="Proteomes" id="UP001412067">
    <property type="component" value="Unassembled WGS sequence"/>
</dbReference>
<evidence type="ECO:0000256" key="9">
    <source>
        <dbReference type="ARBA" id="ARBA00023310"/>
    </source>
</evidence>
<evidence type="ECO:0000313" key="11">
    <source>
        <dbReference type="Proteomes" id="UP001412067"/>
    </source>
</evidence>
<keyword evidence="3" id="KW-0813">Transport</keyword>
<accession>A0ABR2LQD5</accession>
<keyword evidence="7" id="KW-0496">Mitochondrion</keyword>
<keyword evidence="9" id="KW-0066">ATP synthesis</keyword>
<keyword evidence="6" id="KW-0406">Ion transport</keyword>
<evidence type="ECO:0000256" key="4">
    <source>
        <dbReference type="ARBA" id="ARBA00022547"/>
    </source>
</evidence>
<gene>
    <name evidence="10" type="ORF">KSP40_PGU017113</name>
</gene>
<evidence type="ECO:0000256" key="3">
    <source>
        <dbReference type="ARBA" id="ARBA00022448"/>
    </source>
</evidence>
<keyword evidence="4" id="KW-0138">CF(0)</keyword>
<reference evidence="10 11" key="1">
    <citation type="journal article" date="2022" name="Nat. Plants">
        <title>Genomes of leafy and leafless Platanthera orchids illuminate the evolution of mycoheterotrophy.</title>
        <authorList>
            <person name="Li M.H."/>
            <person name="Liu K.W."/>
            <person name="Li Z."/>
            <person name="Lu H.C."/>
            <person name="Ye Q.L."/>
            <person name="Zhang D."/>
            <person name="Wang J.Y."/>
            <person name="Li Y.F."/>
            <person name="Zhong Z.M."/>
            <person name="Liu X."/>
            <person name="Yu X."/>
            <person name="Liu D.K."/>
            <person name="Tu X.D."/>
            <person name="Liu B."/>
            <person name="Hao Y."/>
            <person name="Liao X.Y."/>
            <person name="Jiang Y.T."/>
            <person name="Sun W.H."/>
            <person name="Chen J."/>
            <person name="Chen Y.Q."/>
            <person name="Ai Y."/>
            <person name="Zhai J.W."/>
            <person name="Wu S.S."/>
            <person name="Zhou Z."/>
            <person name="Hsiao Y.Y."/>
            <person name="Wu W.L."/>
            <person name="Chen Y.Y."/>
            <person name="Lin Y.F."/>
            <person name="Hsu J.L."/>
            <person name="Li C.Y."/>
            <person name="Wang Z.W."/>
            <person name="Zhao X."/>
            <person name="Zhong W.Y."/>
            <person name="Ma X.K."/>
            <person name="Ma L."/>
            <person name="Huang J."/>
            <person name="Chen G.Z."/>
            <person name="Huang M.Z."/>
            <person name="Huang L."/>
            <person name="Peng D.H."/>
            <person name="Luo Y.B."/>
            <person name="Zou S.Q."/>
            <person name="Chen S.P."/>
            <person name="Lan S."/>
            <person name="Tsai W.C."/>
            <person name="Van de Peer Y."/>
            <person name="Liu Z.J."/>
        </authorList>
    </citation>
    <scope>NUCLEOTIDE SEQUENCE [LARGE SCALE GENOMIC DNA]</scope>
    <source>
        <strain evidence="10">Lor288</strain>
    </source>
</reference>
<keyword evidence="11" id="KW-1185">Reference proteome</keyword>
<keyword evidence="8" id="KW-0472">Membrane</keyword>
<comment type="similarity">
    <text evidence="2">Belongs to the ATPase g subunit family.</text>
</comment>
<sequence length="125" mass="14413">MRNMASKLHQLKAKAAQASQIMANQGNAYYKQLLEQNKQYIVNQPTVEACQELSKKLFYTRLASIPGRYESFWKELDGVKHIWRNRRELKVEDLGIAALFGLELYGWFCVGEIAGRGFTITGYYV</sequence>
<protein>
    <submittedName>
        <fullName evidence="10">Uncharacterized protein</fullName>
    </submittedName>
</protein>
<evidence type="ECO:0000256" key="6">
    <source>
        <dbReference type="ARBA" id="ARBA00023065"/>
    </source>
</evidence>
<evidence type="ECO:0000256" key="8">
    <source>
        <dbReference type="ARBA" id="ARBA00023136"/>
    </source>
</evidence>